<keyword evidence="5 6" id="KW-0472">Membrane</keyword>
<accession>A0A2T4U3G6</accession>
<feature type="transmembrane region" description="Helical" evidence="6">
    <location>
        <begin position="164"/>
        <end position="186"/>
    </location>
</feature>
<comment type="caution">
    <text evidence="7">The sequence shown here is derived from an EMBL/GenBank/DDBJ whole genome shotgun (WGS) entry which is preliminary data.</text>
</comment>
<feature type="transmembrane region" description="Helical" evidence="6">
    <location>
        <begin position="398"/>
        <end position="421"/>
    </location>
</feature>
<evidence type="ECO:0000256" key="4">
    <source>
        <dbReference type="ARBA" id="ARBA00022989"/>
    </source>
</evidence>
<reference evidence="7 8" key="1">
    <citation type="submission" date="2018-03" db="EMBL/GenBank/DDBJ databases">
        <title>Alkalicoccus saliphilus sp. nov., isolated from a mineral pool.</title>
        <authorList>
            <person name="Zhao B."/>
        </authorList>
    </citation>
    <scope>NUCLEOTIDE SEQUENCE [LARGE SCALE GENOMIC DNA]</scope>
    <source>
        <strain evidence="7 8">6AG</strain>
    </source>
</reference>
<gene>
    <name evidence="7" type="ORF">C6Y45_14050</name>
</gene>
<dbReference type="EMBL" id="PZJJ01000029">
    <property type="protein sequence ID" value="PTL37919.1"/>
    <property type="molecule type" value="Genomic_DNA"/>
</dbReference>
<evidence type="ECO:0000256" key="2">
    <source>
        <dbReference type="ARBA" id="ARBA00022475"/>
    </source>
</evidence>
<keyword evidence="2" id="KW-1003">Cell membrane</keyword>
<evidence type="ECO:0000313" key="7">
    <source>
        <dbReference type="EMBL" id="PTL37919.1"/>
    </source>
</evidence>
<evidence type="ECO:0000256" key="3">
    <source>
        <dbReference type="ARBA" id="ARBA00022692"/>
    </source>
</evidence>
<feature type="transmembrane region" description="Helical" evidence="6">
    <location>
        <begin position="247"/>
        <end position="267"/>
    </location>
</feature>
<evidence type="ECO:0000256" key="6">
    <source>
        <dbReference type="SAM" id="Phobius"/>
    </source>
</evidence>
<evidence type="ECO:0000256" key="5">
    <source>
        <dbReference type="ARBA" id="ARBA00023136"/>
    </source>
</evidence>
<feature type="transmembrane region" description="Helical" evidence="6">
    <location>
        <begin position="340"/>
        <end position="357"/>
    </location>
</feature>
<feature type="transmembrane region" description="Helical" evidence="6">
    <location>
        <begin position="82"/>
        <end position="107"/>
    </location>
</feature>
<sequence length="427" mass="47647">MKTMWNKWKKSKFVRQVLVLFSGTAFAQLITIAVVPILTRLYTPDAFGTLSIYTSVVAILTIFMTMKYEYAIVTADRRKEAVAVMYVILLILLSATVLLYIVIFLFGELLLGLFQIEKLGSIIWLIPISLVFLGAMAVLKYWMNREEEYGVLSYTNISNNGSRALTQIVLGFFTASPLGLVAGQMFGNFFNAAMLWKSARKNTPLPSVEKPTGAEMREAAWKFRQFPKFNAPNTLVNNLANNSPPLLLAYFFGPAFVGLYYMSVRLIKMPVNIFAQSLGQVFLKKATAIHQDNRSVLPAYAKVTGVLAGAGIVPVIVFVLFAPPLFSFALGAEWEGAGEIARWVILWHFFIFIREPALKIIIIRSWQRFLLVVNTTFTTIGILALVFGGMYLGAMDTVILYSVIGAVSNILVIAGTFFGLLKEKYRP</sequence>
<protein>
    <recommendedName>
        <fullName evidence="9">Polysaccharide biosynthesis protein</fullName>
    </recommendedName>
</protein>
<feature type="transmembrane region" description="Helical" evidence="6">
    <location>
        <begin position="299"/>
        <end position="320"/>
    </location>
</feature>
<dbReference type="PANTHER" id="PTHR30250">
    <property type="entry name" value="PST FAMILY PREDICTED COLANIC ACID TRANSPORTER"/>
    <property type="match status" value="1"/>
</dbReference>
<dbReference type="Pfam" id="PF13440">
    <property type="entry name" value="Polysacc_synt_3"/>
    <property type="match status" value="1"/>
</dbReference>
<dbReference type="OrthoDB" id="109075at2"/>
<keyword evidence="8" id="KW-1185">Reference proteome</keyword>
<proteinExistence type="predicted"/>
<dbReference type="InterPro" id="IPR050833">
    <property type="entry name" value="Poly_Biosynth_Transport"/>
</dbReference>
<dbReference type="PANTHER" id="PTHR30250:SF28">
    <property type="entry name" value="POLYSACCHARIDE BIOSYNTHESIS PROTEIN"/>
    <property type="match status" value="1"/>
</dbReference>
<evidence type="ECO:0008006" key="9">
    <source>
        <dbReference type="Google" id="ProtNLM"/>
    </source>
</evidence>
<feature type="transmembrane region" description="Helical" evidence="6">
    <location>
        <begin position="17"/>
        <end position="38"/>
    </location>
</feature>
<dbReference type="Proteomes" id="UP000240509">
    <property type="component" value="Unassembled WGS sequence"/>
</dbReference>
<evidence type="ECO:0000256" key="1">
    <source>
        <dbReference type="ARBA" id="ARBA00004651"/>
    </source>
</evidence>
<comment type="subcellular location">
    <subcellularLocation>
        <location evidence="1">Cell membrane</location>
        <topology evidence="1">Multi-pass membrane protein</topology>
    </subcellularLocation>
</comment>
<keyword evidence="3 6" id="KW-0812">Transmembrane</keyword>
<evidence type="ECO:0000313" key="8">
    <source>
        <dbReference type="Proteomes" id="UP000240509"/>
    </source>
</evidence>
<name>A0A2T4U3G6_9BACI</name>
<organism evidence="7 8">
    <name type="scientific">Alkalicoccus saliphilus</name>
    <dbReference type="NCBI Taxonomy" id="200989"/>
    <lineage>
        <taxon>Bacteria</taxon>
        <taxon>Bacillati</taxon>
        <taxon>Bacillota</taxon>
        <taxon>Bacilli</taxon>
        <taxon>Bacillales</taxon>
        <taxon>Bacillaceae</taxon>
        <taxon>Alkalicoccus</taxon>
    </lineage>
</organism>
<dbReference type="GO" id="GO:0005886">
    <property type="term" value="C:plasma membrane"/>
    <property type="evidence" value="ECO:0007669"/>
    <property type="project" value="UniProtKB-SubCell"/>
</dbReference>
<keyword evidence="4 6" id="KW-1133">Transmembrane helix</keyword>
<feature type="transmembrane region" description="Helical" evidence="6">
    <location>
        <begin position="50"/>
        <end position="70"/>
    </location>
</feature>
<feature type="transmembrane region" description="Helical" evidence="6">
    <location>
        <begin position="119"/>
        <end position="143"/>
    </location>
</feature>
<dbReference type="AlphaFoldDB" id="A0A2T4U3G6"/>
<feature type="transmembrane region" description="Helical" evidence="6">
    <location>
        <begin position="369"/>
        <end position="392"/>
    </location>
</feature>